<evidence type="ECO:0000313" key="2">
    <source>
        <dbReference type="Proteomes" id="UP000076420"/>
    </source>
</evidence>
<reference evidence="1" key="1">
    <citation type="submission" date="2020-05" db="UniProtKB">
        <authorList>
            <consortium name="EnsemblMetazoa"/>
        </authorList>
    </citation>
    <scope>IDENTIFICATION</scope>
    <source>
        <strain evidence="1">BB02</strain>
    </source>
</reference>
<name>A0A2C9KNE4_BIOGL</name>
<organism evidence="1 2">
    <name type="scientific">Biomphalaria glabrata</name>
    <name type="common">Bloodfluke planorb</name>
    <name type="synonym">Freshwater snail</name>
    <dbReference type="NCBI Taxonomy" id="6526"/>
    <lineage>
        <taxon>Eukaryota</taxon>
        <taxon>Metazoa</taxon>
        <taxon>Spiralia</taxon>
        <taxon>Lophotrochozoa</taxon>
        <taxon>Mollusca</taxon>
        <taxon>Gastropoda</taxon>
        <taxon>Heterobranchia</taxon>
        <taxon>Euthyneura</taxon>
        <taxon>Panpulmonata</taxon>
        <taxon>Hygrophila</taxon>
        <taxon>Lymnaeoidea</taxon>
        <taxon>Planorbidae</taxon>
        <taxon>Biomphalaria</taxon>
    </lineage>
</organism>
<proteinExistence type="predicted"/>
<evidence type="ECO:0000313" key="1">
    <source>
        <dbReference type="EnsemblMetazoa" id="BGLB021706-PA"/>
    </source>
</evidence>
<sequence length="125" mass="14609">MLISFILNYILGYDKTPTNKEIACAEGKLRCNEDYERSLELTPGNHKHICQKLEYAFKCTHNLGCEISESEIEHNIRTFSEVVNLLHCPFTLREFVNRKYVFRFVYAMKRSCFSCASAINKKKNT</sequence>
<dbReference type="AlphaFoldDB" id="A0A2C9KNE4"/>
<protein>
    <submittedName>
        <fullName evidence="1">Uncharacterized protein</fullName>
    </submittedName>
</protein>
<accession>A0A2C9KNE4</accession>
<dbReference type="VEuPathDB" id="VectorBase:BGLB021706"/>
<dbReference type="EnsemblMetazoa" id="BGLB021706-RA">
    <property type="protein sequence ID" value="BGLB021706-PA"/>
    <property type="gene ID" value="BGLB021706"/>
</dbReference>
<dbReference type="Proteomes" id="UP000076420">
    <property type="component" value="Unassembled WGS sequence"/>
</dbReference>